<dbReference type="InterPro" id="IPR036250">
    <property type="entry name" value="AcylCo_DH-like_C"/>
</dbReference>
<dbReference type="STRING" id="2903.R1DM82"/>
<dbReference type="GO" id="GO:0005504">
    <property type="term" value="F:fatty acid binding"/>
    <property type="evidence" value="ECO:0007669"/>
    <property type="project" value="TreeGrafter"/>
</dbReference>
<dbReference type="SUPFAM" id="SSF47203">
    <property type="entry name" value="Acyl-CoA dehydrogenase C-terminal domain-like"/>
    <property type="match status" value="1"/>
</dbReference>
<evidence type="ECO:0008006" key="3">
    <source>
        <dbReference type="Google" id="ProtNLM"/>
    </source>
</evidence>
<proteinExistence type="predicted"/>
<accession>A0A0D3IWL0</accession>
<reference evidence="2" key="1">
    <citation type="journal article" date="2013" name="Nature">
        <title>Pan genome of the phytoplankton Emiliania underpins its global distribution.</title>
        <authorList>
            <person name="Read B.A."/>
            <person name="Kegel J."/>
            <person name="Klute M.J."/>
            <person name="Kuo A."/>
            <person name="Lefebvre S.C."/>
            <person name="Maumus F."/>
            <person name="Mayer C."/>
            <person name="Miller J."/>
            <person name="Monier A."/>
            <person name="Salamov A."/>
            <person name="Young J."/>
            <person name="Aguilar M."/>
            <person name="Claverie J.M."/>
            <person name="Frickenhaus S."/>
            <person name="Gonzalez K."/>
            <person name="Herman E.K."/>
            <person name="Lin Y.C."/>
            <person name="Napier J."/>
            <person name="Ogata H."/>
            <person name="Sarno A.F."/>
            <person name="Shmutz J."/>
            <person name="Schroeder D."/>
            <person name="de Vargas C."/>
            <person name="Verret F."/>
            <person name="von Dassow P."/>
            <person name="Valentin K."/>
            <person name="Van de Peer Y."/>
            <person name="Wheeler G."/>
            <person name="Dacks J.B."/>
            <person name="Delwiche C.F."/>
            <person name="Dyhrman S.T."/>
            <person name="Glockner G."/>
            <person name="John U."/>
            <person name="Richards T."/>
            <person name="Worden A.Z."/>
            <person name="Zhang X."/>
            <person name="Grigoriev I.V."/>
            <person name="Allen A.E."/>
            <person name="Bidle K."/>
            <person name="Borodovsky M."/>
            <person name="Bowler C."/>
            <person name="Brownlee C."/>
            <person name="Cock J.M."/>
            <person name="Elias M."/>
            <person name="Gladyshev V.N."/>
            <person name="Groth M."/>
            <person name="Guda C."/>
            <person name="Hadaegh A."/>
            <person name="Iglesias-Rodriguez M.D."/>
            <person name="Jenkins J."/>
            <person name="Jones B.M."/>
            <person name="Lawson T."/>
            <person name="Leese F."/>
            <person name="Lindquist E."/>
            <person name="Lobanov A."/>
            <person name="Lomsadze A."/>
            <person name="Malik S.B."/>
            <person name="Marsh M.E."/>
            <person name="Mackinder L."/>
            <person name="Mock T."/>
            <person name="Mueller-Roeber B."/>
            <person name="Pagarete A."/>
            <person name="Parker M."/>
            <person name="Probert I."/>
            <person name="Quesneville H."/>
            <person name="Raines C."/>
            <person name="Rensing S.A."/>
            <person name="Riano-Pachon D.M."/>
            <person name="Richier S."/>
            <person name="Rokitta S."/>
            <person name="Shiraiwa Y."/>
            <person name="Soanes D.M."/>
            <person name="van der Giezen M."/>
            <person name="Wahlund T.M."/>
            <person name="Williams B."/>
            <person name="Wilson W."/>
            <person name="Wolfe G."/>
            <person name="Wurch L.L."/>
        </authorList>
    </citation>
    <scope>NUCLEOTIDE SEQUENCE</scope>
</reference>
<dbReference type="RefSeq" id="XP_005768074.1">
    <property type="nucleotide sequence ID" value="XM_005768017.1"/>
</dbReference>
<sequence length="581" mass="62561">MHTLRLANRAAARSVRHIKHGQLLGSRAIANTAARSLGVHVPAVLRSQASLLSTARSVEHSDQEWTASAASPPFDPSDEATVQAWTERFLDAVRDVPAATDPARSAAVLRELVKSNLLSFTDMRDAPEKFFLAHRLLATVGLGGFGVRFTVQFNLFAGSIVGLGGPEQVASLRDIQAAGQLGCFLLTEAQAGVLSGLIVETTCEWDAGSQEFVLHTPSDKAAKNWISQGYTAERGVVIADLVVGGESHGPHAFLLSMRDAEGQLLPGITVEDMGTKTVANDLDNARVCFDQVRLPKEAMLNKFADVREDAYVQTTDERMRIEVIGQRLLTGRLAIAEAALASCRVLHLRTEQYARGKVCNGLAGEVRLSEMPQLKAVFRESEAALAQMAAFTAGVEQRLNSCLRAGTIPDADLVDAIAVAKIRCIDVALERAHALRKEVGSYALMHATGFELVDMLLCCKFAEGDSRILQQKLTRDRLKALQKGGAAAALSGLLGEHRAEVFAAANLARKLQPAGRDVAKLAAAMDEHWREIYDLAEMIAERHIRTGPRAAFVEGPSVERLTPAATGFDADWKGKLGAPVA</sequence>
<dbReference type="HOGENOM" id="CLU_558291_0_0_1"/>
<dbReference type="PANTHER" id="PTHR10909">
    <property type="entry name" value="ELECTRON TRANSPORT OXIDOREDUCTASE"/>
    <property type="match status" value="1"/>
</dbReference>
<dbReference type="GO" id="GO:0005777">
    <property type="term" value="C:peroxisome"/>
    <property type="evidence" value="ECO:0007669"/>
    <property type="project" value="InterPro"/>
</dbReference>
<dbReference type="GO" id="GO:0033540">
    <property type="term" value="P:fatty acid beta-oxidation using acyl-CoA oxidase"/>
    <property type="evidence" value="ECO:0007669"/>
    <property type="project" value="TreeGrafter"/>
</dbReference>
<dbReference type="PANTHER" id="PTHR10909:SF382">
    <property type="entry name" value="ACYL-COENZYME A OXIDASE"/>
    <property type="match status" value="1"/>
</dbReference>
<dbReference type="GO" id="GO:0071949">
    <property type="term" value="F:FAD binding"/>
    <property type="evidence" value="ECO:0007669"/>
    <property type="project" value="InterPro"/>
</dbReference>
<dbReference type="InterPro" id="IPR046373">
    <property type="entry name" value="Acyl-CoA_Oxase/DH_mid-dom_sf"/>
</dbReference>
<dbReference type="AlphaFoldDB" id="A0A0D3IWL0"/>
<protein>
    <recommendedName>
        <fullName evidence="3">Acyl-coenzyme A oxidase</fullName>
    </recommendedName>
</protein>
<dbReference type="Proteomes" id="UP000013827">
    <property type="component" value="Unassembled WGS sequence"/>
</dbReference>
<name>A0A0D3IWL0_EMIH1</name>
<dbReference type="InterPro" id="IPR009100">
    <property type="entry name" value="AcylCoA_DH/oxidase_NM_dom_sf"/>
</dbReference>
<dbReference type="eggNOG" id="KOG0135">
    <property type="taxonomic scope" value="Eukaryota"/>
</dbReference>
<dbReference type="SUPFAM" id="SSF56645">
    <property type="entry name" value="Acyl-CoA dehydrogenase NM domain-like"/>
    <property type="match status" value="1"/>
</dbReference>
<dbReference type="GO" id="GO:0003997">
    <property type="term" value="F:acyl-CoA oxidase activity"/>
    <property type="evidence" value="ECO:0007669"/>
    <property type="project" value="InterPro"/>
</dbReference>
<dbReference type="PaxDb" id="2903-EOD15645"/>
<evidence type="ECO:0000313" key="2">
    <source>
        <dbReference type="Proteomes" id="UP000013827"/>
    </source>
</evidence>
<dbReference type="GeneID" id="17261797"/>
<dbReference type="GO" id="GO:0055088">
    <property type="term" value="P:lipid homeostasis"/>
    <property type="evidence" value="ECO:0007669"/>
    <property type="project" value="TreeGrafter"/>
</dbReference>
<dbReference type="Gene3D" id="2.40.110.10">
    <property type="entry name" value="Butyryl-CoA Dehydrogenase, subunit A, domain 2"/>
    <property type="match status" value="1"/>
</dbReference>
<reference evidence="1" key="2">
    <citation type="submission" date="2024-10" db="UniProtKB">
        <authorList>
            <consortium name="EnsemblProtists"/>
        </authorList>
    </citation>
    <scope>IDENTIFICATION</scope>
</reference>
<dbReference type="EnsemblProtists" id="EOD15645">
    <property type="protein sequence ID" value="EOD15645"/>
    <property type="gene ID" value="EMIHUDRAFT_436719"/>
</dbReference>
<dbReference type="InterPro" id="IPR012258">
    <property type="entry name" value="Acyl-CoA_oxidase"/>
</dbReference>
<evidence type="ECO:0000313" key="1">
    <source>
        <dbReference type="EnsemblProtists" id="EOD15645"/>
    </source>
</evidence>
<dbReference type="KEGG" id="ehx:EMIHUDRAFT_436719"/>
<organism evidence="1 2">
    <name type="scientific">Emiliania huxleyi (strain CCMP1516)</name>
    <dbReference type="NCBI Taxonomy" id="280463"/>
    <lineage>
        <taxon>Eukaryota</taxon>
        <taxon>Haptista</taxon>
        <taxon>Haptophyta</taxon>
        <taxon>Prymnesiophyceae</taxon>
        <taxon>Isochrysidales</taxon>
        <taxon>Noelaerhabdaceae</taxon>
        <taxon>Emiliania</taxon>
    </lineage>
</organism>
<dbReference type="OMA" id="PEKFFLA"/>
<keyword evidence="2" id="KW-1185">Reference proteome</keyword>